<keyword evidence="2" id="KW-1185">Reference proteome</keyword>
<accession>A0A0B0N0C4</accession>
<dbReference type="Proteomes" id="UP000032142">
    <property type="component" value="Unassembled WGS sequence"/>
</dbReference>
<protein>
    <submittedName>
        <fullName evidence="1">Uncharacterized protein</fullName>
    </submittedName>
</protein>
<name>A0A0B0N0C4_GOSAR</name>
<dbReference type="EMBL" id="JRRC01452454">
    <property type="protein sequence ID" value="KHG06465.1"/>
    <property type="molecule type" value="Genomic_DNA"/>
</dbReference>
<evidence type="ECO:0000313" key="1">
    <source>
        <dbReference type="EMBL" id="KHG06465.1"/>
    </source>
</evidence>
<reference evidence="2" key="1">
    <citation type="submission" date="2014-09" db="EMBL/GenBank/DDBJ databases">
        <authorList>
            <person name="Mudge J."/>
            <person name="Ramaraj T."/>
            <person name="Lindquist I.E."/>
            <person name="Bharti A.K."/>
            <person name="Sundararajan A."/>
            <person name="Cameron C.T."/>
            <person name="Woodward J.E."/>
            <person name="May G.D."/>
            <person name="Brubaker C."/>
            <person name="Broadhvest J."/>
            <person name="Wilkins T.A."/>
        </authorList>
    </citation>
    <scope>NUCLEOTIDE SEQUENCE</scope>
    <source>
        <strain evidence="2">cv. AKA8401</strain>
    </source>
</reference>
<organism evidence="1 2">
    <name type="scientific">Gossypium arboreum</name>
    <name type="common">Tree cotton</name>
    <name type="synonym">Gossypium nanking</name>
    <dbReference type="NCBI Taxonomy" id="29729"/>
    <lineage>
        <taxon>Eukaryota</taxon>
        <taxon>Viridiplantae</taxon>
        <taxon>Streptophyta</taxon>
        <taxon>Embryophyta</taxon>
        <taxon>Tracheophyta</taxon>
        <taxon>Spermatophyta</taxon>
        <taxon>Magnoliopsida</taxon>
        <taxon>eudicotyledons</taxon>
        <taxon>Gunneridae</taxon>
        <taxon>Pentapetalae</taxon>
        <taxon>rosids</taxon>
        <taxon>malvids</taxon>
        <taxon>Malvales</taxon>
        <taxon>Malvaceae</taxon>
        <taxon>Malvoideae</taxon>
        <taxon>Gossypium</taxon>
    </lineage>
</organism>
<proteinExistence type="predicted"/>
<comment type="caution">
    <text evidence="1">The sequence shown here is derived from an EMBL/GenBank/DDBJ whole genome shotgun (WGS) entry which is preliminary data.</text>
</comment>
<sequence length="11" mass="1369">MPLMLYKCVRD</sequence>
<gene>
    <name evidence="1" type="ORF">F383_32252</name>
</gene>
<evidence type="ECO:0000313" key="2">
    <source>
        <dbReference type="Proteomes" id="UP000032142"/>
    </source>
</evidence>